<dbReference type="Gene3D" id="1.10.940.10">
    <property type="entry name" value="NusB-like"/>
    <property type="match status" value="1"/>
</dbReference>
<proteinExistence type="inferred from homology"/>
<evidence type="ECO:0000313" key="8">
    <source>
        <dbReference type="Proteomes" id="UP000177698"/>
    </source>
</evidence>
<dbReference type="STRING" id="1802056.A2954_00255"/>
<dbReference type="EMBL" id="MGAG01000023">
    <property type="protein sequence ID" value="OGK40596.1"/>
    <property type="molecule type" value="Genomic_DNA"/>
</dbReference>
<feature type="domain" description="NusB/RsmB/TIM44" evidence="6">
    <location>
        <begin position="38"/>
        <end position="115"/>
    </location>
</feature>
<accession>A0A1F7IB55</accession>
<evidence type="ECO:0000256" key="3">
    <source>
        <dbReference type="ARBA" id="ARBA00022884"/>
    </source>
</evidence>
<dbReference type="NCBIfam" id="TIGR01951">
    <property type="entry name" value="nusB"/>
    <property type="match status" value="1"/>
</dbReference>
<protein>
    <submittedName>
        <fullName evidence="7">Transcription antitermination factor NusB</fullName>
    </submittedName>
</protein>
<comment type="similarity">
    <text evidence="1">Belongs to the NusB family.</text>
</comment>
<dbReference type="GO" id="GO:0031564">
    <property type="term" value="P:transcription antitermination"/>
    <property type="evidence" value="ECO:0007669"/>
    <property type="project" value="UniProtKB-KW"/>
</dbReference>
<keyword evidence="4" id="KW-0805">Transcription regulation</keyword>
<dbReference type="PANTHER" id="PTHR11078">
    <property type="entry name" value="N UTILIZATION SUBSTANCE PROTEIN B-RELATED"/>
    <property type="match status" value="1"/>
</dbReference>
<gene>
    <name evidence="7" type="ORF">A2954_00255</name>
</gene>
<evidence type="ECO:0000256" key="2">
    <source>
        <dbReference type="ARBA" id="ARBA00022814"/>
    </source>
</evidence>
<evidence type="ECO:0000256" key="4">
    <source>
        <dbReference type="ARBA" id="ARBA00023015"/>
    </source>
</evidence>
<dbReference type="Pfam" id="PF01029">
    <property type="entry name" value="NusB"/>
    <property type="match status" value="1"/>
</dbReference>
<name>A0A1F7IB55_9BACT</name>
<dbReference type="InterPro" id="IPR011605">
    <property type="entry name" value="NusB_fam"/>
</dbReference>
<dbReference type="SUPFAM" id="SSF48013">
    <property type="entry name" value="NusB-like"/>
    <property type="match status" value="1"/>
</dbReference>
<dbReference type="AlphaFoldDB" id="A0A1F7IB55"/>
<evidence type="ECO:0000313" key="7">
    <source>
        <dbReference type="EMBL" id="OGK40596.1"/>
    </source>
</evidence>
<keyword evidence="5" id="KW-0804">Transcription</keyword>
<keyword evidence="3" id="KW-0694">RNA-binding</keyword>
<reference evidence="7 8" key="1">
    <citation type="journal article" date="2016" name="Nat. Commun.">
        <title>Thousands of microbial genomes shed light on interconnected biogeochemical processes in an aquifer system.</title>
        <authorList>
            <person name="Anantharaman K."/>
            <person name="Brown C.T."/>
            <person name="Hug L.A."/>
            <person name="Sharon I."/>
            <person name="Castelle C.J."/>
            <person name="Probst A.J."/>
            <person name="Thomas B.C."/>
            <person name="Singh A."/>
            <person name="Wilkins M.J."/>
            <person name="Karaoz U."/>
            <person name="Brodie E.L."/>
            <person name="Williams K.H."/>
            <person name="Hubbard S.S."/>
            <person name="Banfield J.F."/>
        </authorList>
    </citation>
    <scope>NUCLEOTIDE SEQUENCE [LARGE SCALE GENOMIC DNA]</scope>
</reference>
<sequence length="119" mass="13653">MDPRHVRRIKIIQNLFAYSFENLQGNLPFPDEPKSKKIIADLDPIDKYIKTHAPRYPLKNISKIDLAILRASVYELMLEKKTPQKVIINEAVELAKELSGENSYAFINAVLGKIMNEKS</sequence>
<dbReference type="GO" id="GO:0003723">
    <property type="term" value="F:RNA binding"/>
    <property type="evidence" value="ECO:0007669"/>
    <property type="project" value="UniProtKB-KW"/>
</dbReference>
<dbReference type="GO" id="GO:0006353">
    <property type="term" value="P:DNA-templated transcription termination"/>
    <property type="evidence" value="ECO:0007669"/>
    <property type="project" value="InterPro"/>
</dbReference>
<comment type="caution">
    <text evidence="7">The sequence shown here is derived from an EMBL/GenBank/DDBJ whole genome shotgun (WGS) entry which is preliminary data.</text>
</comment>
<dbReference type="InterPro" id="IPR035926">
    <property type="entry name" value="NusB-like_sf"/>
</dbReference>
<dbReference type="Proteomes" id="UP000177698">
    <property type="component" value="Unassembled WGS sequence"/>
</dbReference>
<evidence type="ECO:0000259" key="6">
    <source>
        <dbReference type="Pfam" id="PF01029"/>
    </source>
</evidence>
<keyword evidence="2" id="KW-0889">Transcription antitermination</keyword>
<dbReference type="GO" id="GO:0005829">
    <property type="term" value="C:cytosol"/>
    <property type="evidence" value="ECO:0007669"/>
    <property type="project" value="TreeGrafter"/>
</dbReference>
<evidence type="ECO:0000256" key="1">
    <source>
        <dbReference type="ARBA" id="ARBA00005952"/>
    </source>
</evidence>
<organism evidence="7 8">
    <name type="scientific">Candidatus Roizmanbacteria bacterium RIFCSPLOWO2_01_FULL_37_12</name>
    <dbReference type="NCBI Taxonomy" id="1802056"/>
    <lineage>
        <taxon>Bacteria</taxon>
        <taxon>Candidatus Roizmaniibacteriota</taxon>
    </lineage>
</organism>
<evidence type="ECO:0000256" key="5">
    <source>
        <dbReference type="ARBA" id="ARBA00023163"/>
    </source>
</evidence>
<dbReference type="InterPro" id="IPR006027">
    <property type="entry name" value="NusB_RsmB_TIM44"/>
</dbReference>
<dbReference type="PANTHER" id="PTHR11078:SF3">
    <property type="entry name" value="ANTITERMINATION NUSB DOMAIN-CONTAINING PROTEIN"/>
    <property type="match status" value="1"/>
</dbReference>